<keyword evidence="1" id="KW-0472">Membrane</keyword>
<proteinExistence type="predicted"/>
<evidence type="ECO:0000313" key="2">
    <source>
        <dbReference type="WBParaSite" id="BTMF_0001248901-mRNA-1"/>
    </source>
</evidence>
<protein>
    <submittedName>
        <fullName evidence="2">Very-long-chain 3-oxoacyl-CoA synthase</fullName>
    </submittedName>
</protein>
<accession>A0A0R3QXL7</accession>
<keyword evidence="1" id="KW-1133">Transmembrane helix</keyword>
<sequence length="82" mass="9980">LYNGIGVFQDLLSLTQFVLAAIVYFWTMNMLRKITLYTYMHIDNWCLFKLFLKNHSFKKEERKFQVSWLFFTVANLLHYGRC</sequence>
<evidence type="ECO:0000256" key="1">
    <source>
        <dbReference type="SAM" id="Phobius"/>
    </source>
</evidence>
<dbReference type="AlphaFoldDB" id="A0A0R3QXL7"/>
<name>A0A0R3QXL7_9BILA</name>
<organism evidence="2">
    <name type="scientific">Brugia timori</name>
    <dbReference type="NCBI Taxonomy" id="42155"/>
    <lineage>
        <taxon>Eukaryota</taxon>
        <taxon>Metazoa</taxon>
        <taxon>Ecdysozoa</taxon>
        <taxon>Nematoda</taxon>
        <taxon>Chromadorea</taxon>
        <taxon>Rhabditida</taxon>
        <taxon>Spirurina</taxon>
        <taxon>Spiruromorpha</taxon>
        <taxon>Filarioidea</taxon>
        <taxon>Onchocercidae</taxon>
        <taxon>Brugia</taxon>
    </lineage>
</organism>
<keyword evidence="1" id="KW-0812">Transmembrane</keyword>
<feature type="transmembrane region" description="Helical" evidence="1">
    <location>
        <begin position="12"/>
        <end position="31"/>
    </location>
</feature>
<dbReference type="WBParaSite" id="BTMF_0001248901-mRNA-1">
    <property type="protein sequence ID" value="BTMF_0001248901-mRNA-1"/>
    <property type="gene ID" value="BTMF_0001248901"/>
</dbReference>
<reference evidence="2" key="1">
    <citation type="submission" date="2017-02" db="UniProtKB">
        <authorList>
            <consortium name="WormBaseParasite"/>
        </authorList>
    </citation>
    <scope>IDENTIFICATION</scope>
</reference>